<dbReference type="Proteomes" id="UP001642540">
    <property type="component" value="Unassembled WGS sequence"/>
</dbReference>
<feature type="compositionally biased region" description="Low complexity" evidence="1">
    <location>
        <begin position="31"/>
        <end position="45"/>
    </location>
</feature>
<feature type="compositionally biased region" description="Basic and acidic residues" evidence="1">
    <location>
        <begin position="1"/>
        <end position="30"/>
    </location>
</feature>
<proteinExistence type="predicted"/>
<keyword evidence="4" id="KW-1185">Reference proteome</keyword>
<evidence type="ECO:0000313" key="4">
    <source>
        <dbReference type="Proteomes" id="UP001642540"/>
    </source>
</evidence>
<accession>A0ABP1QPP4</accession>
<feature type="transmembrane region" description="Helical" evidence="2">
    <location>
        <begin position="280"/>
        <end position="301"/>
    </location>
</feature>
<feature type="region of interest" description="Disordered" evidence="1">
    <location>
        <begin position="385"/>
        <end position="447"/>
    </location>
</feature>
<feature type="region of interest" description="Disordered" evidence="1">
    <location>
        <begin position="1"/>
        <end position="66"/>
    </location>
</feature>
<feature type="region of interest" description="Disordered" evidence="1">
    <location>
        <begin position="84"/>
        <end position="150"/>
    </location>
</feature>
<reference evidence="3 4" key="1">
    <citation type="submission" date="2024-08" db="EMBL/GenBank/DDBJ databases">
        <authorList>
            <person name="Cucini C."/>
            <person name="Frati F."/>
        </authorList>
    </citation>
    <scope>NUCLEOTIDE SEQUENCE [LARGE SCALE GENOMIC DNA]</scope>
</reference>
<feature type="compositionally biased region" description="Low complexity" evidence="1">
    <location>
        <begin position="234"/>
        <end position="248"/>
    </location>
</feature>
<keyword evidence="2" id="KW-0472">Membrane</keyword>
<feature type="compositionally biased region" description="Low complexity" evidence="1">
    <location>
        <begin position="394"/>
        <end position="406"/>
    </location>
</feature>
<evidence type="ECO:0000256" key="1">
    <source>
        <dbReference type="SAM" id="MobiDB-lite"/>
    </source>
</evidence>
<comment type="caution">
    <text evidence="3">The sequence shown here is derived from an EMBL/GenBank/DDBJ whole genome shotgun (WGS) entry which is preliminary data.</text>
</comment>
<feature type="compositionally biased region" description="Basic residues" evidence="1">
    <location>
        <begin position="211"/>
        <end position="226"/>
    </location>
</feature>
<gene>
    <name evidence="3" type="ORF">ODALV1_LOCUS13859</name>
</gene>
<sequence>MGGDSTKKGEVKQKSSKEIRQLEGNQERRLSSSSSSERMQQSQSSVCGGESTLQQQSSTIQPPFQNIINNSSTVWNELFQEDGKGEMRTRHGADKQHTIPQCGYPSSSSLNNVSALPPSEIQETGKCNVSSSSTAFQHNNPGGIENDRECYITDTNDHDSISFLRTAAADEEYEQGFVKHISSDENEQLLPPEEHPRTDAPDSRNIIKKEGRGKHGGSKRQHHQHHAAKDFKKISSSSPPRRPSSLPIPIALIKDGKNASCERDLSLSSSHSFYIRCLSGISRALVVLCVASILLVTWLWFHTRISSLEREMGLQKEKMEILTENILAAERHLNRHPDFDPEEDDDDVEFDRGGGGSINQVNLIDPNRMNNQHIGHRLRKMLGKAQRVKRRVDSNQNQQQTSRSTNLANYNVEFLNPKLREEKDSRSGGGGGSSDKTAGSASESGSSVPEDEWVWLTSYSRIPGIEKVSDYLRLNFLQLRFPRENDEASSRSHNQSSLHCSMFHLKANHPD</sequence>
<keyword evidence="2" id="KW-0812">Transmembrane</keyword>
<dbReference type="EMBL" id="CAXLJM020000043">
    <property type="protein sequence ID" value="CAL8109971.1"/>
    <property type="molecule type" value="Genomic_DNA"/>
</dbReference>
<keyword evidence="2" id="KW-1133">Transmembrane helix</keyword>
<evidence type="ECO:0000313" key="3">
    <source>
        <dbReference type="EMBL" id="CAL8109971.1"/>
    </source>
</evidence>
<feature type="region of interest" description="Disordered" evidence="1">
    <location>
        <begin position="183"/>
        <end position="248"/>
    </location>
</feature>
<organism evidence="3 4">
    <name type="scientific">Orchesella dallaii</name>
    <dbReference type="NCBI Taxonomy" id="48710"/>
    <lineage>
        <taxon>Eukaryota</taxon>
        <taxon>Metazoa</taxon>
        <taxon>Ecdysozoa</taxon>
        <taxon>Arthropoda</taxon>
        <taxon>Hexapoda</taxon>
        <taxon>Collembola</taxon>
        <taxon>Entomobryomorpha</taxon>
        <taxon>Entomobryoidea</taxon>
        <taxon>Orchesellidae</taxon>
        <taxon>Orchesellinae</taxon>
        <taxon>Orchesella</taxon>
    </lineage>
</organism>
<feature type="compositionally biased region" description="Polar residues" evidence="1">
    <location>
        <begin position="121"/>
        <end position="140"/>
    </location>
</feature>
<feature type="compositionally biased region" description="Basic and acidic residues" evidence="1">
    <location>
        <begin position="84"/>
        <end position="97"/>
    </location>
</feature>
<feature type="compositionally biased region" description="Polar residues" evidence="1">
    <location>
        <begin position="51"/>
        <end position="66"/>
    </location>
</feature>
<evidence type="ECO:0000256" key="2">
    <source>
        <dbReference type="SAM" id="Phobius"/>
    </source>
</evidence>
<feature type="compositionally biased region" description="Basic and acidic residues" evidence="1">
    <location>
        <begin position="192"/>
        <end position="210"/>
    </location>
</feature>
<feature type="compositionally biased region" description="Polar residues" evidence="1">
    <location>
        <begin position="104"/>
        <end position="114"/>
    </location>
</feature>
<name>A0ABP1QPP4_9HEXA</name>
<protein>
    <submittedName>
        <fullName evidence="3">Uncharacterized protein</fullName>
    </submittedName>
</protein>